<dbReference type="Pfam" id="PF03471">
    <property type="entry name" value="CorC_HlyC"/>
    <property type="match status" value="1"/>
</dbReference>
<dbReference type="Gene3D" id="3.30.465.10">
    <property type="match status" value="1"/>
</dbReference>
<dbReference type="EMBL" id="NIPO01000001">
    <property type="protein sequence ID" value="PJR04912.1"/>
    <property type="molecule type" value="Genomic_DNA"/>
</dbReference>
<evidence type="ECO:0000256" key="3">
    <source>
        <dbReference type="ARBA" id="ARBA00022737"/>
    </source>
</evidence>
<evidence type="ECO:0000256" key="8">
    <source>
        <dbReference type="SAM" id="Phobius"/>
    </source>
</evidence>
<dbReference type="Gene3D" id="3.10.580.10">
    <property type="entry name" value="CBS-domain"/>
    <property type="match status" value="1"/>
</dbReference>
<dbReference type="InterPro" id="IPR002550">
    <property type="entry name" value="CNNM"/>
</dbReference>
<dbReference type="GO" id="GO:0050660">
    <property type="term" value="F:flavin adenine dinucleotide binding"/>
    <property type="evidence" value="ECO:0007669"/>
    <property type="project" value="InterPro"/>
</dbReference>
<evidence type="ECO:0000256" key="2">
    <source>
        <dbReference type="ARBA" id="ARBA00022692"/>
    </source>
</evidence>
<evidence type="ECO:0000259" key="9">
    <source>
        <dbReference type="PROSITE" id="PS51371"/>
    </source>
</evidence>
<evidence type="ECO:0000313" key="11">
    <source>
        <dbReference type="Proteomes" id="UP000231960"/>
    </source>
</evidence>
<comment type="caution">
    <text evidence="10">The sequence shown here is derived from an EMBL/GenBank/DDBJ whole genome shotgun (WGS) entry which is preliminary data.</text>
</comment>
<dbReference type="CDD" id="cd04590">
    <property type="entry name" value="CBS_pair_CorC_HlyC_assoc"/>
    <property type="match status" value="1"/>
</dbReference>
<dbReference type="AlphaFoldDB" id="A0A2M9R7S8"/>
<evidence type="ECO:0000256" key="4">
    <source>
        <dbReference type="ARBA" id="ARBA00022989"/>
    </source>
</evidence>
<dbReference type="RefSeq" id="WP_100678471.1">
    <property type="nucleotide sequence ID" value="NZ_NIPO01000001.1"/>
</dbReference>
<gene>
    <name evidence="10" type="ORF">CDL10_10450</name>
</gene>
<dbReference type="Proteomes" id="UP000231960">
    <property type="component" value="Unassembled WGS sequence"/>
</dbReference>
<dbReference type="InterPro" id="IPR005170">
    <property type="entry name" value="Transptr-assoc_dom"/>
</dbReference>
<accession>A0A2M9R7S8</accession>
<keyword evidence="11" id="KW-1185">Reference proteome</keyword>
<dbReference type="SUPFAM" id="SSF56176">
    <property type="entry name" value="FAD-binding/transporter-associated domain-like"/>
    <property type="match status" value="1"/>
</dbReference>
<feature type="domain" description="CBS" evidence="9">
    <location>
        <begin position="269"/>
        <end position="326"/>
    </location>
</feature>
<dbReference type="GO" id="GO:0005886">
    <property type="term" value="C:plasma membrane"/>
    <property type="evidence" value="ECO:0007669"/>
    <property type="project" value="TreeGrafter"/>
</dbReference>
<keyword evidence="3" id="KW-0677">Repeat</keyword>
<keyword evidence="5 7" id="KW-0129">CBS domain</keyword>
<dbReference type="SUPFAM" id="SSF54631">
    <property type="entry name" value="CBS-domain pair"/>
    <property type="match status" value="1"/>
</dbReference>
<evidence type="ECO:0000256" key="5">
    <source>
        <dbReference type="ARBA" id="ARBA00023122"/>
    </source>
</evidence>
<dbReference type="Pfam" id="PF01595">
    <property type="entry name" value="CNNM"/>
    <property type="match status" value="1"/>
</dbReference>
<evidence type="ECO:0000256" key="1">
    <source>
        <dbReference type="ARBA" id="ARBA00004141"/>
    </source>
</evidence>
<dbReference type="SMART" id="SM01091">
    <property type="entry name" value="CorC_HlyC"/>
    <property type="match status" value="1"/>
</dbReference>
<dbReference type="Pfam" id="PF00571">
    <property type="entry name" value="CBS"/>
    <property type="match status" value="2"/>
</dbReference>
<dbReference type="InterPro" id="IPR046342">
    <property type="entry name" value="CBS_dom_sf"/>
</dbReference>
<reference evidence="10 11" key="1">
    <citation type="submission" date="2017-06" db="EMBL/GenBank/DDBJ databases">
        <title>Description of Avrilella dinanensis gen. nov. sp. nov.</title>
        <authorList>
            <person name="Leyer C."/>
            <person name="Sassi M."/>
            <person name="Minet J."/>
            <person name="Kayal S."/>
            <person name="Cattoir V."/>
        </authorList>
    </citation>
    <scope>NUCLEOTIDE SEQUENCE [LARGE SCALE GENOMIC DNA]</scope>
    <source>
        <strain evidence="10 11">UR159</strain>
    </source>
</reference>
<protein>
    <recommendedName>
        <fullName evidence="9">CBS domain-containing protein</fullName>
    </recommendedName>
</protein>
<proteinExistence type="predicted"/>
<keyword evidence="4 8" id="KW-1133">Transmembrane helix</keyword>
<dbReference type="InterPro" id="IPR044751">
    <property type="entry name" value="Ion_transp-like_CBS"/>
</dbReference>
<comment type="subcellular location">
    <subcellularLocation>
        <location evidence="1">Membrane</location>
        <topology evidence="1">Multi-pass membrane protein</topology>
    </subcellularLocation>
</comment>
<dbReference type="PANTHER" id="PTHR22777">
    <property type="entry name" value="HEMOLYSIN-RELATED"/>
    <property type="match status" value="1"/>
</dbReference>
<keyword evidence="6 8" id="KW-0472">Membrane</keyword>
<dbReference type="InterPro" id="IPR000644">
    <property type="entry name" value="CBS_dom"/>
</dbReference>
<evidence type="ECO:0000256" key="6">
    <source>
        <dbReference type="ARBA" id="ARBA00023136"/>
    </source>
</evidence>
<feature type="transmembrane region" description="Helical" evidence="8">
    <location>
        <begin position="55"/>
        <end position="76"/>
    </location>
</feature>
<dbReference type="InterPro" id="IPR036318">
    <property type="entry name" value="FAD-bd_PCMH-like_sf"/>
</dbReference>
<dbReference type="PROSITE" id="PS51371">
    <property type="entry name" value="CBS"/>
    <property type="match status" value="1"/>
</dbReference>
<sequence>MGISVLVISFIFLFILSSLIAAYRYANKVLLTLENKKEDRKTNYTLDLITEKPRLYVASLKFGSVICWVLIIYYSLRLFWTIKHDNEITFLLIYFSVTLFVLYLVEHFFPKVLVKPNATLIITKLDKVISILLKILVPFTKPLIRFSDFFLKTFFRIQPTENTNLLSIGELGTYISRQIDAAEQKEDLDAELQILQNALSFTDVKVKEVMTPRVDMSSVLINDDFEHIRNVFMETGYSKLLVYNEKGNNVLGYIHVFDLLKQPQDVQEILRPVVEVYENTFINNLFQTLSLQKKSIAVVIDEYGDISGMVTMEDIIEELFGEIDDEHDHDEWVEKKIDENKYILSARLEVDYLNEKYDLNLPVSEDYNTLGGFVITHCNQIPTQGSVIKVSDYSVKILSATERKIDVVELVVE</sequence>
<feature type="transmembrane region" description="Helical" evidence="8">
    <location>
        <begin position="88"/>
        <end position="105"/>
    </location>
</feature>
<name>A0A2M9R7S8_9FLAO</name>
<dbReference type="OrthoDB" id="9798188at2"/>
<keyword evidence="2 8" id="KW-0812">Transmembrane</keyword>
<dbReference type="PANTHER" id="PTHR22777:SF17">
    <property type="entry name" value="UPF0053 PROTEIN SLL0260"/>
    <property type="match status" value="1"/>
</dbReference>
<evidence type="ECO:0000256" key="7">
    <source>
        <dbReference type="PROSITE-ProRule" id="PRU00703"/>
    </source>
</evidence>
<evidence type="ECO:0000313" key="10">
    <source>
        <dbReference type="EMBL" id="PJR04912.1"/>
    </source>
</evidence>
<organism evidence="10 11">
    <name type="scientific">Avrilella dinanensis</name>
    <dbReference type="NCBI Taxonomy" id="2008672"/>
    <lineage>
        <taxon>Bacteria</taxon>
        <taxon>Pseudomonadati</taxon>
        <taxon>Bacteroidota</taxon>
        <taxon>Flavobacteriia</taxon>
        <taxon>Flavobacteriales</taxon>
        <taxon>Flavobacteriaceae</taxon>
        <taxon>Avrilella</taxon>
    </lineage>
</organism>
<dbReference type="InterPro" id="IPR016169">
    <property type="entry name" value="FAD-bd_PCMH_sub2"/>
</dbReference>